<dbReference type="EMBL" id="CAJVPL010000569">
    <property type="protein sequence ID" value="CAG8510633.1"/>
    <property type="molecule type" value="Genomic_DNA"/>
</dbReference>
<protein>
    <submittedName>
        <fullName evidence="1">4831_t:CDS:1</fullName>
    </submittedName>
</protein>
<evidence type="ECO:0000313" key="2">
    <source>
        <dbReference type="Proteomes" id="UP000789831"/>
    </source>
</evidence>
<evidence type="ECO:0000313" key="1">
    <source>
        <dbReference type="EMBL" id="CAG8510633.1"/>
    </source>
</evidence>
<gene>
    <name evidence="1" type="ORF">AGERDE_LOCUS4723</name>
</gene>
<proteinExistence type="predicted"/>
<reference evidence="1" key="1">
    <citation type="submission" date="2021-06" db="EMBL/GenBank/DDBJ databases">
        <authorList>
            <person name="Kallberg Y."/>
            <person name="Tangrot J."/>
            <person name="Rosling A."/>
        </authorList>
    </citation>
    <scope>NUCLEOTIDE SEQUENCE</scope>
    <source>
        <strain evidence="1">MT106</strain>
    </source>
</reference>
<sequence>MEAIGHRYEAVKEDDYKTVHAEYRRESHSILTTRPYSGYQKVKPKITSPIVSLYERIIESLEMFSSDYALNSSICVDKSEDSRPDCLLFGISISCQIERKSLYTRVDE</sequence>
<dbReference type="AlphaFoldDB" id="A0A9N8ZXJ7"/>
<dbReference type="Proteomes" id="UP000789831">
    <property type="component" value="Unassembled WGS sequence"/>
</dbReference>
<organism evidence="1 2">
    <name type="scientific">Ambispora gerdemannii</name>
    <dbReference type="NCBI Taxonomy" id="144530"/>
    <lineage>
        <taxon>Eukaryota</taxon>
        <taxon>Fungi</taxon>
        <taxon>Fungi incertae sedis</taxon>
        <taxon>Mucoromycota</taxon>
        <taxon>Glomeromycotina</taxon>
        <taxon>Glomeromycetes</taxon>
        <taxon>Archaeosporales</taxon>
        <taxon>Ambisporaceae</taxon>
        <taxon>Ambispora</taxon>
    </lineage>
</organism>
<keyword evidence="2" id="KW-1185">Reference proteome</keyword>
<accession>A0A9N8ZXJ7</accession>
<name>A0A9N8ZXJ7_9GLOM</name>
<comment type="caution">
    <text evidence="1">The sequence shown here is derived from an EMBL/GenBank/DDBJ whole genome shotgun (WGS) entry which is preliminary data.</text>
</comment>